<reference evidence="14" key="2">
    <citation type="submission" date="2022-03" db="EMBL/GenBank/DDBJ databases">
        <title>Draft title - Genomic analysis of global carrot germplasm unveils the trajectory of domestication and the origin of high carotenoid orange carrot.</title>
        <authorList>
            <person name="Iorizzo M."/>
            <person name="Ellison S."/>
            <person name="Senalik D."/>
            <person name="Macko-Podgorni A."/>
            <person name="Grzebelus D."/>
            <person name="Bostan H."/>
            <person name="Rolling W."/>
            <person name="Curaba J."/>
            <person name="Simon P."/>
        </authorList>
    </citation>
    <scope>NUCLEOTIDE SEQUENCE</scope>
    <source>
        <tissue evidence="14">Leaf</tissue>
    </source>
</reference>
<sequence>MAAKSSSSFRLSATPVTVFAHLLVIAVTTLVLVWLLHFREGLAFESRIKDKIFNLHPLFMAIGFVLVAGEAIMSYKTVTAARETQKIVHLILHTIALVSGIIGIYAVFKFHNELSIPNMYTLHSWIGMSTFCLFGLQFLFAFFSFVFPGADSGARSRMAPYHVFFGIVIFLMAIISAETGLTERFIFLGLRRSQEALIMNFTGLLILLFGIAVGFSVILPRR</sequence>
<dbReference type="GO" id="GO:0140571">
    <property type="term" value="F:transmembrane ascorbate ferrireductase activity"/>
    <property type="evidence" value="ECO:0007669"/>
    <property type="project" value="UniProtKB-EC"/>
</dbReference>
<dbReference type="PANTHER" id="PTHR10106">
    <property type="entry name" value="CYTOCHROME B561-RELATED"/>
    <property type="match status" value="1"/>
</dbReference>
<keyword evidence="7" id="KW-0249">Electron transport</keyword>
<organism evidence="14 15">
    <name type="scientific">Daucus carota subsp. sativus</name>
    <name type="common">Carrot</name>
    <dbReference type="NCBI Taxonomy" id="79200"/>
    <lineage>
        <taxon>Eukaryota</taxon>
        <taxon>Viridiplantae</taxon>
        <taxon>Streptophyta</taxon>
        <taxon>Embryophyta</taxon>
        <taxon>Tracheophyta</taxon>
        <taxon>Spermatophyta</taxon>
        <taxon>Magnoliopsida</taxon>
        <taxon>eudicotyledons</taxon>
        <taxon>Gunneridae</taxon>
        <taxon>Pentapetalae</taxon>
        <taxon>asterids</taxon>
        <taxon>campanulids</taxon>
        <taxon>Apiales</taxon>
        <taxon>Apiaceae</taxon>
        <taxon>Apioideae</taxon>
        <taxon>Scandiceae</taxon>
        <taxon>Daucinae</taxon>
        <taxon>Daucus</taxon>
        <taxon>Daucus sect. Daucus</taxon>
    </lineage>
</organism>
<evidence type="ECO:0000259" key="13">
    <source>
        <dbReference type="PROSITE" id="PS50939"/>
    </source>
</evidence>
<dbReference type="SMART" id="SM00665">
    <property type="entry name" value="B561"/>
    <property type="match status" value="1"/>
</dbReference>
<feature type="domain" description="Cytochrome b561" evidence="13">
    <location>
        <begin position="19"/>
        <end position="218"/>
    </location>
</feature>
<name>A0A175YS76_DAUCS</name>
<comment type="subcellular location">
    <subcellularLocation>
        <location evidence="2">Membrane</location>
        <topology evidence="2">Multi-pass membrane protein</topology>
    </subcellularLocation>
</comment>
<dbReference type="FunFam" id="1.20.120.1770:FF:000001">
    <property type="entry name" value="Cytochrome b reductase 1"/>
    <property type="match status" value="1"/>
</dbReference>
<dbReference type="PANTHER" id="PTHR10106:SF43">
    <property type="entry name" value="CYTOCHROME B561 FAMILY PROTEIN, EXPRESSED"/>
    <property type="match status" value="1"/>
</dbReference>
<accession>A0A175YS76</accession>
<keyword evidence="6" id="KW-0479">Metal-binding</keyword>
<dbReference type="OMA" id="MAYKTVP"/>
<evidence type="ECO:0000313" key="14">
    <source>
        <dbReference type="EMBL" id="WOH13264.1"/>
    </source>
</evidence>
<keyword evidence="15" id="KW-1185">Reference proteome</keyword>
<evidence type="ECO:0000256" key="11">
    <source>
        <dbReference type="ARBA" id="ARBA00024225"/>
    </source>
</evidence>
<keyword evidence="3" id="KW-0813">Transport</keyword>
<dbReference type="Proteomes" id="UP000077755">
    <property type="component" value="Chromosome 8"/>
</dbReference>
<comment type="catalytic activity">
    <reaction evidence="12">
        <text>Fe(3+)(out) + L-ascorbate(in) = monodehydro-L-ascorbate radical(in) + Fe(2+)(out) + H(+)</text>
        <dbReference type="Rhea" id="RHEA:30403"/>
        <dbReference type="ChEBI" id="CHEBI:15378"/>
        <dbReference type="ChEBI" id="CHEBI:29033"/>
        <dbReference type="ChEBI" id="CHEBI:29034"/>
        <dbReference type="ChEBI" id="CHEBI:38290"/>
        <dbReference type="ChEBI" id="CHEBI:59513"/>
        <dbReference type="EC" id="7.2.1.3"/>
    </reaction>
</comment>
<evidence type="ECO:0000256" key="7">
    <source>
        <dbReference type="ARBA" id="ARBA00022982"/>
    </source>
</evidence>
<dbReference type="Pfam" id="PF03188">
    <property type="entry name" value="Cytochrom_B561"/>
    <property type="match status" value="1"/>
</dbReference>
<dbReference type="EC" id="7.2.1.3" evidence="11"/>
<dbReference type="Gramene" id="KZM85762">
    <property type="protein sequence ID" value="KZM85762"/>
    <property type="gene ID" value="DCAR_026816"/>
</dbReference>
<keyword evidence="8" id="KW-1133">Transmembrane helix</keyword>
<dbReference type="Gene3D" id="1.20.120.1770">
    <property type="match status" value="1"/>
</dbReference>
<evidence type="ECO:0000256" key="1">
    <source>
        <dbReference type="ARBA" id="ARBA00001970"/>
    </source>
</evidence>
<proteinExistence type="predicted"/>
<comment type="cofactor">
    <cofactor evidence="1">
        <name>heme b</name>
        <dbReference type="ChEBI" id="CHEBI:60344"/>
    </cofactor>
</comment>
<dbReference type="InterPro" id="IPR043205">
    <property type="entry name" value="CYB561/CYBRD1-like"/>
</dbReference>
<dbReference type="GO" id="GO:0016020">
    <property type="term" value="C:membrane"/>
    <property type="evidence" value="ECO:0007669"/>
    <property type="project" value="UniProtKB-SubCell"/>
</dbReference>
<evidence type="ECO:0000256" key="3">
    <source>
        <dbReference type="ARBA" id="ARBA00022448"/>
    </source>
</evidence>
<evidence type="ECO:0000256" key="6">
    <source>
        <dbReference type="ARBA" id="ARBA00022723"/>
    </source>
</evidence>
<keyword evidence="9" id="KW-0408">Iron</keyword>
<dbReference type="GO" id="GO:0046872">
    <property type="term" value="F:metal ion binding"/>
    <property type="evidence" value="ECO:0007669"/>
    <property type="project" value="UniProtKB-KW"/>
</dbReference>
<evidence type="ECO:0000256" key="8">
    <source>
        <dbReference type="ARBA" id="ARBA00022989"/>
    </source>
</evidence>
<evidence type="ECO:0000256" key="4">
    <source>
        <dbReference type="ARBA" id="ARBA00022617"/>
    </source>
</evidence>
<keyword evidence="4" id="KW-0349">Heme</keyword>
<gene>
    <name evidence="14" type="ORF">DCAR_0832773</name>
</gene>
<dbReference type="KEGG" id="dcr:108199539"/>
<evidence type="ECO:0000256" key="5">
    <source>
        <dbReference type="ARBA" id="ARBA00022692"/>
    </source>
</evidence>
<dbReference type="OrthoDB" id="907479at2759"/>
<dbReference type="InterPro" id="IPR006593">
    <property type="entry name" value="Cyt_b561/ferric_Rdtase_TM"/>
</dbReference>
<keyword evidence="5" id="KW-0812">Transmembrane</keyword>
<evidence type="ECO:0000256" key="10">
    <source>
        <dbReference type="ARBA" id="ARBA00023136"/>
    </source>
</evidence>
<reference evidence="14" key="1">
    <citation type="journal article" date="2016" name="Nat. Genet.">
        <title>A high-quality carrot genome assembly provides new insights into carotenoid accumulation and asterid genome evolution.</title>
        <authorList>
            <person name="Iorizzo M."/>
            <person name="Ellison S."/>
            <person name="Senalik D."/>
            <person name="Zeng P."/>
            <person name="Satapoomin P."/>
            <person name="Huang J."/>
            <person name="Bowman M."/>
            <person name="Iovene M."/>
            <person name="Sanseverino W."/>
            <person name="Cavagnaro P."/>
            <person name="Yildiz M."/>
            <person name="Macko-Podgorni A."/>
            <person name="Moranska E."/>
            <person name="Grzebelus E."/>
            <person name="Grzebelus D."/>
            <person name="Ashrafi H."/>
            <person name="Zheng Z."/>
            <person name="Cheng S."/>
            <person name="Spooner D."/>
            <person name="Van Deynze A."/>
            <person name="Simon P."/>
        </authorList>
    </citation>
    <scope>NUCLEOTIDE SEQUENCE</scope>
    <source>
        <tissue evidence="14">Leaf</tissue>
    </source>
</reference>
<keyword evidence="10" id="KW-0472">Membrane</keyword>
<dbReference type="PROSITE" id="PS50939">
    <property type="entry name" value="CYTOCHROME_B561"/>
    <property type="match status" value="1"/>
</dbReference>
<dbReference type="CDD" id="cd08766">
    <property type="entry name" value="Cyt_b561_ACYB-1_like"/>
    <property type="match status" value="1"/>
</dbReference>
<protein>
    <recommendedName>
        <fullName evidence="11">ascorbate ferrireductase (transmembrane)</fullName>
        <ecNumber evidence="11">7.2.1.3</ecNumber>
    </recommendedName>
</protein>
<dbReference type="EMBL" id="CP093350">
    <property type="protein sequence ID" value="WOH13264.1"/>
    <property type="molecule type" value="Genomic_DNA"/>
</dbReference>
<evidence type="ECO:0000256" key="9">
    <source>
        <dbReference type="ARBA" id="ARBA00023004"/>
    </source>
</evidence>
<evidence type="ECO:0000256" key="2">
    <source>
        <dbReference type="ARBA" id="ARBA00004141"/>
    </source>
</evidence>
<dbReference type="AlphaFoldDB" id="A0A175YS76"/>
<evidence type="ECO:0000313" key="15">
    <source>
        <dbReference type="Proteomes" id="UP000077755"/>
    </source>
</evidence>
<evidence type="ECO:0000256" key="12">
    <source>
        <dbReference type="ARBA" id="ARBA00051575"/>
    </source>
</evidence>